<gene>
    <name evidence="2" type="ORF">CHLRE_35g759497v5</name>
</gene>
<name>A0A2K3CMV8_CHLRE</name>
<accession>A0A2K3CMV8</accession>
<evidence type="ECO:0000313" key="3">
    <source>
        <dbReference type="Proteomes" id="UP000006906"/>
    </source>
</evidence>
<evidence type="ECO:0000256" key="1">
    <source>
        <dbReference type="SAM" id="MobiDB-lite"/>
    </source>
</evidence>
<dbReference type="Gramene" id="PNW69620">
    <property type="protein sequence ID" value="PNW69620"/>
    <property type="gene ID" value="CHLRE_35g759497v5"/>
</dbReference>
<reference evidence="2 3" key="1">
    <citation type="journal article" date="2007" name="Science">
        <title>The Chlamydomonas genome reveals the evolution of key animal and plant functions.</title>
        <authorList>
            <person name="Merchant S.S."/>
            <person name="Prochnik S.E."/>
            <person name="Vallon O."/>
            <person name="Harris E.H."/>
            <person name="Karpowicz S.J."/>
            <person name="Witman G.B."/>
            <person name="Terry A."/>
            <person name="Salamov A."/>
            <person name="Fritz-Laylin L.K."/>
            <person name="Marechal-Drouard L."/>
            <person name="Marshall W.F."/>
            <person name="Qu L.H."/>
            <person name="Nelson D.R."/>
            <person name="Sanderfoot A.A."/>
            <person name="Spalding M.H."/>
            <person name="Kapitonov V.V."/>
            <person name="Ren Q."/>
            <person name="Ferris P."/>
            <person name="Lindquist E."/>
            <person name="Shapiro H."/>
            <person name="Lucas S.M."/>
            <person name="Grimwood J."/>
            <person name="Schmutz J."/>
            <person name="Cardol P."/>
            <person name="Cerutti H."/>
            <person name="Chanfreau G."/>
            <person name="Chen C.L."/>
            <person name="Cognat V."/>
            <person name="Croft M.T."/>
            <person name="Dent R."/>
            <person name="Dutcher S."/>
            <person name="Fernandez E."/>
            <person name="Fukuzawa H."/>
            <person name="Gonzalez-Ballester D."/>
            <person name="Gonzalez-Halphen D."/>
            <person name="Hallmann A."/>
            <person name="Hanikenne M."/>
            <person name="Hippler M."/>
            <person name="Inwood W."/>
            <person name="Jabbari K."/>
            <person name="Kalanon M."/>
            <person name="Kuras R."/>
            <person name="Lefebvre P.A."/>
            <person name="Lemaire S.D."/>
            <person name="Lobanov A.V."/>
            <person name="Lohr M."/>
            <person name="Manuell A."/>
            <person name="Meier I."/>
            <person name="Mets L."/>
            <person name="Mittag M."/>
            <person name="Mittelmeier T."/>
            <person name="Moroney J.V."/>
            <person name="Moseley J."/>
            <person name="Napoli C."/>
            <person name="Nedelcu A.M."/>
            <person name="Niyogi K."/>
            <person name="Novoselov S.V."/>
            <person name="Paulsen I.T."/>
            <person name="Pazour G."/>
            <person name="Purton S."/>
            <person name="Ral J.P."/>
            <person name="Riano-Pachon D.M."/>
            <person name="Riekhof W."/>
            <person name="Rymarquis L."/>
            <person name="Schroda M."/>
            <person name="Stern D."/>
            <person name="Umen J."/>
            <person name="Willows R."/>
            <person name="Wilson N."/>
            <person name="Zimmer S.L."/>
            <person name="Allmer J."/>
            <person name="Balk J."/>
            <person name="Bisova K."/>
            <person name="Chen C.J."/>
            <person name="Elias M."/>
            <person name="Gendler K."/>
            <person name="Hauser C."/>
            <person name="Lamb M.R."/>
            <person name="Ledford H."/>
            <person name="Long J.C."/>
            <person name="Minagawa J."/>
            <person name="Page M.D."/>
            <person name="Pan J."/>
            <person name="Pootakham W."/>
            <person name="Roje S."/>
            <person name="Rose A."/>
            <person name="Stahlberg E."/>
            <person name="Terauchi A.M."/>
            <person name="Yang P."/>
            <person name="Ball S."/>
            <person name="Bowler C."/>
            <person name="Dieckmann C.L."/>
            <person name="Gladyshev V.N."/>
            <person name="Green P."/>
            <person name="Jorgensen R."/>
            <person name="Mayfield S."/>
            <person name="Mueller-Roeber B."/>
            <person name="Rajamani S."/>
            <person name="Sayre R.T."/>
            <person name="Brokstein P."/>
            <person name="Dubchak I."/>
            <person name="Goodstein D."/>
            <person name="Hornick L."/>
            <person name="Huang Y.W."/>
            <person name="Jhaveri J."/>
            <person name="Luo Y."/>
            <person name="Martinez D."/>
            <person name="Ngau W.C."/>
            <person name="Otillar B."/>
            <person name="Poliakov A."/>
            <person name="Porter A."/>
            <person name="Szajkowski L."/>
            <person name="Werner G."/>
            <person name="Zhou K."/>
            <person name="Grigoriev I.V."/>
            <person name="Rokhsar D.S."/>
            <person name="Grossman A.R."/>
        </authorList>
    </citation>
    <scope>NUCLEOTIDE SEQUENCE [LARGE SCALE GENOMIC DNA]</scope>
    <source>
        <strain evidence="3">CC-503</strain>
    </source>
</reference>
<dbReference type="AlphaFoldDB" id="A0A2K3CMV8"/>
<dbReference type="KEGG" id="cre:CHLRE_35g759497v5"/>
<dbReference type="RefSeq" id="XP_042914047.1">
    <property type="nucleotide sequence ID" value="XM_043073030.1"/>
</dbReference>
<dbReference type="GeneID" id="66057368"/>
<keyword evidence="3" id="KW-1185">Reference proteome</keyword>
<protein>
    <submittedName>
        <fullName evidence="2">Uncharacterized protein</fullName>
    </submittedName>
</protein>
<feature type="region of interest" description="Disordered" evidence="1">
    <location>
        <begin position="60"/>
        <end position="79"/>
    </location>
</feature>
<proteinExistence type="predicted"/>
<organism evidence="2 3">
    <name type="scientific">Chlamydomonas reinhardtii</name>
    <name type="common">Chlamydomonas smithii</name>
    <dbReference type="NCBI Taxonomy" id="3055"/>
    <lineage>
        <taxon>Eukaryota</taxon>
        <taxon>Viridiplantae</taxon>
        <taxon>Chlorophyta</taxon>
        <taxon>core chlorophytes</taxon>
        <taxon>Chlorophyceae</taxon>
        <taxon>CS clade</taxon>
        <taxon>Chlamydomonadales</taxon>
        <taxon>Chlamydomonadaceae</taxon>
        <taxon>Chlamydomonas</taxon>
    </lineage>
</organism>
<dbReference type="Proteomes" id="UP000006906">
    <property type="component" value="Unassembled WGS sequence"/>
</dbReference>
<dbReference type="InParanoid" id="A0A2K3CMV8"/>
<feature type="non-terminal residue" evidence="2">
    <location>
        <position position="1"/>
    </location>
</feature>
<sequence length="79" mass="8719">VQRFIHLCRASGAAAAYRWNEQSVLGMVNHMFVAPHQLANLSFPYVHKLGRRYKEALQMGGLEPEPEPEAVGSVGGERG</sequence>
<evidence type="ECO:0000313" key="2">
    <source>
        <dbReference type="EMBL" id="PNW69620.1"/>
    </source>
</evidence>
<dbReference type="EMBL" id="KZ454962">
    <property type="protein sequence ID" value="PNW69620.1"/>
    <property type="molecule type" value="Genomic_DNA"/>
</dbReference>